<keyword evidence="1" id="KW-0472">Membrane</keyword>
<feature type="transmembrane region" description="Helical" evidence="1">
    <location>
        <begin position="283"/>
        <end position="304"/>
    </location>
</feature>
<proteinExistence type="predicted"/>
<feature type="transmembrane region" description="Helical" evidence="1">
    <location>
        <begin position="133"/>
        <end position="150"/>
    </location>
</feature>
<dbReference type="Proteomes" id="UP000009173">
    <property type="component" value="Chromosome"/>
</dbReference>
<dbReference type="KEGG" id="dvl:Dvul_0758"/>
<keyword evidence="1" id="KW-0812">Transmembrane</keyword>
<organism evidence="2 3">
    <name type="scientific">Nitratidesulfovibrio vulgaris (strain DP4)</name>
    <name type="common">Desulfovibrio vulgaris</name>
    <dbReference type="NCBI Taxonomy" id="391774"/>
    <lineage>
        <taxon>Bacteria</taxon>
        <taxon>Pseudomonadati</taxon>
        <taxon>Thermodesulfobacteriota</taxon>
        <taxon>Desulfovibrionia</taxon>
        <taxon>Desulfovibrionales</taxon>
        <taxon>Desulfovibrionaceae</taxon>
        <taxon>Nitratidesulfovibrio</taxon>
    </lineage>
</organism>
<feature type="transmembrane region" description="Helical" evidence="1">
    <location>
        <begin position="226"/>
        <end position="246"/>
    </location>
</feature>
<gene>
    <name evidence="2" type="ordered locus">Dvul_0758</name>
</gene>
<feature type="transmembrane region" description="Helical" evidence="1">
    <location>
        <begin position="186"/>
        <end position="206"/>
    </location>
</feature>
<feature type="transmembrane region" description="Helical" evidence="1">
    <location>
        <begin position="22"/>
        <end position="50"/>
    </location>
</feature>
<dbReference type="AlphaFoldDB" id="A0A0H3A6Z3"/>
<dbReference type="RefSeq" id="WP_010939755.1">
    <property type="nucleotide sequence ID" value="NC_008751.1"/>
</dbReference>
<keyword evidence="1" id="KW-1133">Transmembrane helix</keyword>
<feature type="transmembrane region" description="Helical" evidence="1">
    <location>
        <begin position="324"/>
        <end position="344"/>
    </location>
</feature>
<evidence type="ECO:0000313" key="3">
    <source>
        <dbReference type="Proteomes" id="UP000009173"/>
    </source>
</evidence>
<protein>
    <submittedName>
        <fullName evidence="2">Uncharacterized protein</fullName>
    </submittedName>
</protein>
<name>A0A0H3A6Z3_NITV4</name>
<sequence length="354" mass="38487">MEPASLIPLADAMPGPAWWFEILLLLTFVLHLLLMNTVLGGTVIVAVHALRKPASEQGPVRDFATRLPTALALAINLGVPPLLFVQVLYGNFFYTSSVIMALWWLGIVGLVMLAYYGLYIFAINHDELGTRRIAVIVLALLLLVATSFVFSNNMTLMLQPERWLAWFERRDGALLNLGDPTLIPRWLHMLVGSIAIGGLALSLFHVRRASWGAPDAAEGIETGLRWFSHATYAQIALGIWFLMALPRDLMLRFMGGDTLATAAFILGLIGTALALLAARARSVALAVGAAVGTVTVMAVMRASLREGYLAPWAQPQPVNFVETSPLVLFLASAVCGVAAIIWMLRLMRSSRKGA</sequence>
<accession>A0A0H3A6Z3</accession>
<dbReference type="EMBL" id="CP000527">
    <property type="protein sequence ID" value="ABM27781.1"/>
    <property type="molecule type" value="Genomic_DNA"/>
</dbReference>
<evidence type="ECO:0000256" key="1">
    <source>
        <dbReference type="SAM" id="Phobius"/>
    </source>
</evidence>
<evidence type="ECO:0000313" key="2">
    <source>
        <dbReference type="EMBL" id="ABM27781.1"/>
    </source>
</evidence>
<reference evidence="3" key="1">
    <citation type="journal article" date="2009" name="Environ. Microbiol.">
        <title>Contribution of mobile genetic elements to Desulfovibrio vulgaris genome plasticity.</title>
        <authorList>
            <person name="Walker C.B."/>
            <person name="Stolyar S."/>
            <person name="Chivian D."/>
            <person name="Pinel N."/>
            <person name="Gabster J.A."/>
            <person name="Dehal P.S."/>
            <person name="He Z."/>
            <person name="Yang Z.K."/>
            <person name="Yen H.C."/>
            <person name="Zhou J."/>
            <person name="Wall J.D."/>
            <person name="Hazen T.C."/>
            <person name="Arkin A.P."/>
            <person name="Stahl D.A."/>
        </authorList>
    </citation>
    <scope>NUCLEOTIDE SEQUENCE [LARGE SCALE GENOMIC DNA]</scope>
    <source>
        <strain evidence="3">DP4</strain>
    </source>
</reference>
<feature type="transmembrane region" description="Helical" evidence="1">
    <location>
        <begin position="101"/>
        <end position="121"/>
    </location>
</feature>
<feature type="transmembrane region" description="Helical" evidence="1">
    <location>
        <begin position="70"/>
        <end position="89"/>
    </location>
</feature>
<feature type="transmembrane region" description="Helical" evidence="1">
    <location>
        <begin position="258"/>
        <end position="276"/>
    </location>
</feature>
<dbReference type="HOGENOM" id="CLU_065972_0_0_7"/>